<dbReference type="Gene3D" id="3.30.1490.40">
    <property type="match status" value="1"/>
</dbReference>
<proteinExistence type="predicted"/>
<dbReference type="GO" id="GO:0005682">
    <property type="term" value="C:U5 snRNP"/>
    <property type="evidence" value="ECO:0007669"/>
    <property type="project" value="InterPro"/>
</dbReference>
<dbReference type="OrthoDB" id="331341at2759"/>
<dbReference type="Proteomes" id="UP000677054">
    <property type="component" value="Unassembled WGS sequence"/>
</dbReference>
<name>A0A7R8XHQ8_9CRUS</name>
<protein>
    <recommendedName>
        <fullName evidence="4">CD2 antigen cytoplasmic tail-binding protein 2</fullName>
    </recommendedName>
</protein>
<feature type="region of interest" description="Disordered" evidence="1">
    <location>
        <begin position="1"/>
        <end position="57"/>
    </location>
</feature>
<dbReference type="PANTHER" id="PTHR13138">
    <property type="entry name" value="PROTEIN LIN1"/>
    <property type="match status" value="1"/>
</dbReference>
<organism evidence="2">
    <name type="scientific">Darwinula stevensoni</name>
    <dbReference type="NCBI Taxonomy" id="69355"/>
    <lineage>
        <taxon>Eukaryota</taxon>
        <taxon>Metazoa</taxon>
        <taxon>Ecdysozoa</taxon>
        <taxon>Arthropoda</taxon>
        <taxon>Crustacea</taxon>
        <taxon>Oligostraca</taxon>
        <taxon>Ostracoda</taxon>
        <taxon>Podocopa</taxon>
        <taxon>Podocopida</taxon>
        <taxon>Darwinulocopina</taxon>
        <taxon>Darwinuloidea</taxon>
        <taxon>Darwinulidae</taxon>
        <taxon>Darwinula</taxon>
    </lineage>
</organism>
<dbReference type="PANTHER" id="PTHR13138:SF3">
    <property type="entry name" value="CD2 ANTIGEN CYTOPLASMIC TAIL-BINDING PROTEIN 2"/>
    <property type="match status" value="1"/>
</dbReference>
<evidence type="ECO:0000313" key="2">
    <source>
        <dbReference type="EMBL" id="CAD7247609.1"/>
    </source>
</evidence>
<feature type="compositionally biased region" description="Basic and acidic residues" evidence="1">
    <location>
        <begin position="25"/>
        <end position="37"/>
    </location>
</feature>
<evidence type="ECO:0000256" key="1">
    <source>
        <dbReference type="SAM" id="MobiDB-lite"/>
    </source>
</evidence>
<dbReference type="EMBL" id="CAJPEV010001510">
    <property type="protein sequence ID" value="CAG0893044.1"/>
    <property type="molecule type" value="Genomic_DNA"/>
</dbReference>
<dbReference type="AlphaFoldDB" id="A0A7R8XHQ8"/>
<dbReference type="InterPro" id="IPR035445">
    <property type="entry name" value="GYF-like_dom_sf"/>
</dbReference>
<evidence type="ECO:0000313" key="3">
    <source>
        <dbReference type="Proteomes" id="UP000677054"/>
    </source>
</evidence>
<dbReference type="InterPro" id="IPR039905">
    <property type="entry name" value="CD2BP2/Lin1"/>
</dbReference>
<evidence type="ECO:0008006" key="4">
    <source>
        <dbReference type="Google" id="ProtNLM"/>
    </source>
</evidence>
<reference evidence="2" key="1">
    <citation type="submission" date="2020-11" db="EMBL/GenBank/DDBJ databases">
        <authorList>
            <person name="Tran Van P."/>
        </authorList>
    </citation>
    <scope>NUCLEOTIDE SEQUENCE</scope>
</reference>
<sequence length="316" mass="36657">MERKRKLEDDPSSEILYGEGPAKVRAVEEAPKKHSLDSDEEEEGNSRNYDILRDDDIEGQEEKTVEFDGDIQIMPFNMQEELEEGHFDKDGHYIRKDDKELVKDHWLDNIDWVKVKERQAEANEDEDDEDTESLGQDEIMKAYEEILSILQPGETVAKALTRLGGGKKKKPLSSLERLKMKKRGEMEDAEDAENKAKMLKLTGLADGLLTSLGDMDVYQYTYESMDILKPSKDPMDMFADDDDPRIHEKEQASKPDNVTWEWRVGSEKEVKGPFSSEKMKEMKEVREFPEGDIQVRQICTEGKWYSLNRIDFDLYL</sequence>
<gene>
    <name evidence="2" type="ORF">DSTB1V02_LOCUS7439</name>
</gene>
<keyword evidence="3" id="KW-1185">Reference proteome</keyword>
<dbReference type="EMBL" id="LR901027">
    <property type="protein sequence ID" value="CAD7247609.1"/>
    <property type="molecule type" value="Genomic_DNA"/>
</dbReference>
<accession>A0A7R8XHQ8</accession>